<gene>
    <name evidence="2" type="ORF">RH857_13090</name>
</gene>
<protein>
    <recommendedName>
        <fullName evidence="4">Transposase</fullName>
    </recommendedName>
</protein>
<evidence type="ECO:0000313" key="2">
    <source>
        <dbReference type="EMBL" id="MDR5713058.1"/>
    </source>
</evidence>
<name>A0ABU1FY22_9MICC</name>
<proteinExistence type="predicted"/>
<accession>A0ABU1FY22</accession>
<evidence type="ECO:0008006" key="4">
    <source>
        <dbReference type="Google" id="ProtNLM"/>
    </source>
</evidence>
<keyword evidence="3" id="KW-1185">Reference proteome</keyword>
<evidence type="ECO:0000256" key="1">
    <source>
        <dbReference type="SAM" id="MobiDB-lite"/>
    </source>
</evidence>
<dbReference type="Proteomes" id="UP001260872">
    <property type="component" value="Unassembled WGS sequence"/>
</dbReference>
<dbReference type="RefSeq" id="WP_310538425.1">
    <property type="nucleotide sequence ID" value="NZ_BAAAOC010000066.1"/>
</dbReference>
<evidence type="ECO:0000313" key="3">
    <source>
        <dbReference type="Proteomes" id="UP001260872"/>
    </source>
</evidence>
<sequence>MQHKEKHLNQIVTPPYGGVSHCQGAKVDQQGSGFSVNQQLVLMILYACRTARPEQSMKEYLARDDSQRETAAALRDTRKGNGHRGGRGEGHEYRSHRRCMTSDEVVSKRR</sequence>
<comment type="caution">
    <text evidence="2">The sequence shown here is derived from an EMBL/GenBank/DDBJ whole genome shotgun (WGS) entry which is preliminary data.</text>
</comment>
<reference evidence="3" key="1">
    <citation type="submission" date="2023-07" db="EMBL/GenBank/DDBJ databases">
        <title>Description of three actinobacteria isolated from air of manufacturing shop in a pharmaceutical factory.</title>
        <authorList>
            <person name="Zhang D.-F."/>
        </authorList>
    </citation>
    <scope>NUCLEOTIDE SEQUENCE [LARGE SCALE GENOMIC DNA]</scope>
    <source>
        <strain evidence="3">CCTCC AB 207010</strain>
    </source>
</reference>
<dbReference type="EMBL" id="JAVKGT010000051">
    <property type="protein sequence ID" value="MDR5713058.1"/>
    <property type="molecule type" value="Genomic_DNA"/>
</dbReference>
<organism evidence="2 3">
    <name type="scientific">Nesterenkonia flava</name>
    <dbReference type="NCBI Taxonomy" id="469799"/>
    <lineage>
        <taxon>Bacteria</taxon>
        <taxon>Bacillati</taxon>
        <taxon>Actinomycetota</taxon>
        <taxon>Actinomycetes</taxon>
        <taxon>Micrococcales</taxon>
        <taxon>Micrococcaceae</taxon>
        <taxon>Nesterenkonia</taxon>
    </lineage>
</organism>
<feature type="region of interest" description="Disordered" evidence="1">
    <location>
        <begin position="60"/>
        <end position="110"/>
    </location>
</feature>